<evidence type="ECO:0000313" key="9">
    <source>
        <dbReference type="Proteomes" id="UP000041254"/>
    </source>
</evidence>
<evidence type="ECO:0000256" key="5">
    <source>
        <dbReference type="ARBA" id="ARBA00023212"/>
    </source>
</evidence>
<dbReference type="PhylomeDB" id="A0A0G4GPN3"/>
<dbReference type="SUPFAM" id="SSF47473">
    <property type="entry name" value="EF-hand"/>
    <property type="match status" value="1"/>
</dbReference>
<dbReference type="InterPro" id="IPR018247">
    <property type="entry name" value="EF_Hand_1_Ca_BS"/>
</dbReference>
<dbReference type="AlphaFoldDB" id="A0A0G4GPN3"/>
<dbReference type="InterPro" id="IPR050230">
    <property type="entry name" value="CALM/Myosin/TropC-like"/>
</dbReference>
<dbReference type="PANTHER" id="PTHR23048">
    <property type="entry name" value="MYOSIN LIGHT CHAIN 1, 3"/>
    <property type="match status" value="1"/>
</dbReference>
<organism evidence="8 9">
    <name type="scientific">Vitrella brassicaformis (strain CCMP3155)</name>
    <dbReference type="NCBI Taxonomy" id="1169540"/>
    <lineage>
        <taxon>Eukaryota</taxon>
        <taxon>Sar</taxon>
        <taxon>Alveolata</taxon>
        <taxon>Colpodellida</taxon>
        <taxon>Vitrellaceae</taxon>
        <taxon>Vitrella</taxon>
    </lineage>
</organism>
<evidence type="ECO:0000313" key="8">
    <source>
        <dbReference type="EMBL" id="CEM32252.1"/>
    </source>
</evidence>
<dbReference type="CDD" id="cd00051">
    <property type="entry name" value="EFh"/>
    <property type="match status" value="1"/>
</dbReference>
<proteinExistence type="inferred from homology"/>
<keyword evidence="3" id="KW-0677">Repeat</keyword>
<keyword evidence="5" id="KW-0963">Cytoplasm</keyword>
<evidence type="ECO:0000259" key="7">
    <source>
        <dbReference type="PROSITE" id="PS50222"/>
    </source>
</evidence>
<dbReference type="InterPro" id="IPR011992">
    <property type="entry name" value="EF-hand-dom_pair"/>
</dbReference>
<evidence type="ECO:0000256" key="3">
    <source>
        <dbReference type="ARBA" id="ARBA00022737"/>
    </source>
</evidence>
<evidence type="ECO:0000256" key="2">
    <source>
        <dbReference type="ARBA" id="ARBA00005253"/>
    </source>
</evidence>
<dbReference type="SMART" id="SM00054">
    <property type="entry name" value="EFh"/>
    <property type="match status" value="2"/>
</dbReference>
<sequence length="176" mass="19727">MQGASNVSSPPTTARQLEEAERKEIERAFDLFDEDKSGEIEKKEVKQRMMQIGFSESQAEEACGRVFGNVDQGGDNNISWDEFRKTMSAKLGPDSSDNDIDKAWISFGGADGKITLSELKKVAEKVGETMDEDDLTGMIKMFASGTDKGKTEDKDKYFITKEDFTKIMREPLNRDT</sequence>
<dbReference type="PROSITE" id="PS50222">
    <property type="entry name" value="EF_HAND_2"/>
    <property type="match status" value="2"/>
</dbReference>
<dbReference type="GO" id="GO:0016460">
    <property type="term" value="C:myosin II complex"/>
    <property type="evidence" value="ECO:0007669"/>
    <property type="project" value="TreeGrafter"/>
</dbReference>
<dbReference type="Gene3D" id="1.10.238.10">
    <property type="entry name" value="EF-hand"/>
    <property type="match status" value="2"/>
</dbReference>
<accession>A0A0G4GPN3</accession>
<reference evidence="8 9" key="1">
    <citation type="submission" date="2014-11" db="EMBL/GenBank/DDBJ databases">
        <authorList>
            <person name="Zhu J."/>
            <person name="Qi W."/>
            <person name="Song R."/>
        </authorList>
    </citation>
    <scope>NUCLEOTIDE SEQUENCE [LARGE SCALE GENOMIC DNA]</scope>
</reference>
<dbReference type="STRING" id="1169540.A0A0G4GPN3"/>
<dbReference type="FunFam" id="1.10.238.10:FF:000178">
    <property type="entry name" value="Calmodulin-2 A"/>
    <property type="match status" value="1"/>
</dbReference>
<protein>
    <recommendedName>
        <fullName evidence="7">EF-hand domain-containing protein</fullName>
    </recommendedName>
</protein>
<comment type="subcellular location">
    <subcellularLocation>
        <location evidence="1">Cytoplasm</location>
        <location evidence="1">Cytoskeleton</location>
    </subcellularLocation>
</comment>
<evidence type="ECO:0000256" key="6">
    <source>
        <dbReference type="SAM" id="MobiDB-lite"/>
    </source>
</evidence>
<keyword evidence="5" id="KW-0206">Cytoskeleton</keyword>
<feature type="domain" description="EF-hand" evidence="7">
    <location>
        <begin position="58"/>
        <end position="93"/>
    </location>
</feature>
<keyword evidence="4" id="KW-0106">Calcium</keyword>
<keyword evidence="9" id="KW-1185">Reference proteome</keyword>
<feature type="domain" description="EF-hand" evidence="7">
    <location>
        <begin position="20"/>
        <end position="55"/>
    </location>
</feature>
<evidence type="ECO:0000256" key="1">
    <source>
        <dbReference type="ARBA" id="ARBA00004245"/>
    </source>
</evidence>
<dbReference type="InParanoid" id="A0A0G4GPN3"/>
<dbReference type="Proteomes" id="UP000041254">
    <property type="component" value="Unassembled WGS sequence"/>
</dbReference>
<dbReference type="PANTHER" id="PTHR23048:SF59">
    <property type="entry name" value="EF-HAND SUPERFAMILY PROTEIN"/>
    <property type="match status" value="1"/>
</dbReference>
<dbReference type="Pfam" id="PF13499">
    <property type="entry name" value="EF-hand_7"/>
    <property type="match status" value="1"/>
</dbReference>
<evidence type="ECO:0000256" key="4">
    <source>
        <dbReference type="ARBA" id="ARBA00022837"/>
    </source>
</evidence>
<dbReference type="InterPro" id="IPR002048">
    <property type="entry name" value="EF_hand_dom"/>
</dbReference>
<feature type="compositionally biased region" description="Polar residues" evidence="6">
    <location>
        <begin position="1"/>
        <end position="15"/>
    </location>
</feature>
<dbReference type="OrthoDB" id="418312at2759"/>
<name>A0A0G4GPN3_VITBC</name>
<feature type="region of interest" description="Disordered" evidence="6">
    <location>
        <begin position="1"/>
        <end position="21"/>
    </location>
</feature>
<comment type="similarity">
    <text evidence="2">Belongs to the centrin family.</text>
</comment>
<gene>
    <name evidence="8" type="ORF">Vbra_970</name>
</gene>
<dbReference type="EMBL" id="CDMY01000748">
    <property type="protein sequence ID" value="CEM32252.1"/>
    <property type="molecule type" value="Genomic_DNA"/>
</dbReference>
<dbReference type="GO" id="GO:0005509">
    <property type="term" value="F:calcium ion binding"/>
    <property type="evidence" value="ECO:0007669"/>
    <property type="project" value="InterPro"/>
</dbReference>
<dbReference type="VEuPathDB" id="CryptoDB:Vbra_970"/>
<dbReference type="PROSITE" id="PS00018">
    <property type="entry name" value="EF_HAND_1"/>
    <property type="match status" value="1"/>
</dbReference>